<dbReference type="AlphaFoldDB" id="A0A1Y2IPL1"/>
<feature type="region of interest" description="Disordered" evidence="2">
    <location>
        <begin position="193"/>
        <end position="335"/>
    </location>
</feature>
<sequence>MPRTAEGESRLVSVRATRAAPCPRRAFSGVAPDAHADPSQAPPRSPTDAHPVSPGERRSPMTIAERSHPHSHPNPNPLPFPPPQPSRGHLLTPPPPTAATAAASAPQTDCAAPCCSPTGTAAQPPAHMRRTASMYHPSEHAPHAAASMTAGRPAPGAPSSSSAFSGPGRVPHVSARSIWNPADELVSVVTSGRAPFAQHPPPHVSRRHTLGLERVASSSGTESARPGLVAGPSTGMNSRPTDQHLSSARNAGRAGPSSLAASPTSGSYFPHAPSASRYPANPPSSGRGKGRHIEDPAQYNMSNNTRARDVRAGSASAAGPARAKASPATDDSERRHCCPHCNKRFNRPSSLAIHVNTHTGAKRTFLHAIGLSRAFVG</sequence>
<dbReference type="SUPFAM" id="SSF57667">
    <property type="entry name" value="beta-beta-alpha zinc fingers"/>
    <property type="match status" value="1"/>
</dbReference>
<name>A0A1Y2IPL1_TRAC3</name>
<dbReference type="PROSITE" id="PS50157">
    <property type="entry name" value="ZINC_FINGER_C2H2_2"/>
    <property type="match status" value="1"/>
</dbReference>
<feature type="region of interest" description="Disordered" evidence="2">
    <location>
        <begin position="1"/>
        <end position="175"/>
    </location>
</feature>
<keyword evidence="1" id="KW-0863">Zinc-finger</keyword>
<dbReference type="PROSITE" id="PS00028">
    <property type="entry name" value="ZINC_FINGER_C2H2_1"/>
    <property type="match status" value="1"/>
</dbReference>
<organism evidence="4 5">
    <name type="scientific">Trametes coccinea (strain BRFM310)</name>
    <name type="common">Pycnoporus coccineus</name>
    <dbReference type="NCBI Taxonomy" id="1353009"/>
    <lineage>
        <taxon>Eukaryota</taxon>
        <taxon>Fungi</taxon>
        <taxon>Dikarya</taxon>
        <taxon>Basidiomycota</taxon>
        <taxon>Agaricomycotina</taxon>
        <taxon>Agaricomycetes</taxon>
        <taxon>Polyporales</taxon>
        <taxon>Polyporaceae</taxon>
        <taxon>Trametes</taxon>
    </lineage>
</organism>
<dbReference type="OrthoDB" id="6077919at2759"/>
<evidence type="ECO:0000313" key="5">
    <source>
        <dbReference type="Proteomes" id="UP000193067"/>
    </source>
</evidence>
<proteinExistence type="predicted"/>
<gene>
    <name evidence="4" type="ORF">PYCCODRAFT_456369</name>
</gene>
<keyword evidence="1" id="KW-0479">Metal-binding</keyword>
<keyword evidence="5" id="KW-1185">Reference proteome</keyword>
<dbReference type="STRING" id="1353009.A0A1Y2IPL1"/>
<evidence type="ECO:0000313" key="4">
    <source>
        <dbReference type="EMBL" id="OSD01912.1"/>
    </source>
</evidence>
<dbReference type="Proteomes" id="UP000193067">
    <property type="component" value="Unassembled WGS sequence"/>
</dbReference>
<dbReference type="InterPro" id="IPR036236">
    <property type="entry name" value="Znf_C2H2_sf"/>
</dbReference>
<accession>A0A1Y2IPL1</accession>
<evidence type="ECO:0000256" key="2">
    <source>
        <dbReference type="SAM" id="MobiDB-lite"/>
    </source>
</evidence>
<evidence type="ECO:0000259" key="3">
    <source>
        <dbReference type="PROSITE" id="PS50157"/>
    </source>
</evidence>
<dbReference type="EMBL" id="KZ084108">
    <property type="protein sequence ID" value="OSD01912.1"/>
    <property type="molecule type" value="Genomic_DNA"/>
</dbReference>
<reference evidence="4 5" key="1">
    <citation type="journal article" date="2015" name="Biotechnol. Biofuels">
        <title>Enhanced degradation of softwood versus hardwood by the white-rot fungus Pycnoporus coccineus.</title>
        <authorList>
            <person name="Couturier M."/>
            <person name="Navarro D."/>
            <person name="Chevret D."/>
            <person name="Henrissat B."/>
            <person name="Piumi F."/>
            <person name="Ruiz-Duenas F.J."/>
            <person name="Martinez A.T."/>
            <person name="Grigoriev I.V."/>
            <person name="Riley R."/>
            <person name="Lipzen A."/>
            <person name="Berrin J.G."/>
            <person name="Master E.R."/>
            <person name="Rosso M.N."/>
        </authorList>
    </citation>
    <scope>NUCLEOTIDE SEQUENCE [LARGE SCALE GENOMIC DNA]</scope>
    <source>
        <strain evidence="4 5">BRFM310</strain>
    </source>
</reference>
<feature type="compositionally biased region" description="Low complexity" evidence="2">
    <location>
        <begin position="98"/>
        <end position="111"/>
    </location>
</feature>
<dbReference type="Gene3D" id="3.30.160.60">
    <property type="entry name" value="Classic Zinc Finger"/>
    <property type="match status" value="1"/>
</dbReference>
<feature type="compositionally biased region" description="Pro residues" evidence="2">
    <location>
        <begin position="72"/>
        <end position="85"/>
    </location>
</feature>
<feature type="compositionally biased region" description="Low complexity" evidence="2">
    <location>
        <begin position="143"/>
        <end position="169"/>
    </location>
</feature>
<evidence type="ECO:0000256" key="1">
    <source>
        <dbReference type="PROSITE-ProRule" id="PRU00042"/>
    </source>
</evidence>
<feature type="compositionally biased region" description="Low complexity" evidence="2">
    <location>
        <begin position="312"/>
        <end position="328"/>
    </location>
</feature>
<keyword evidence="1" id="KW-0862">Zinc</keyword>
<feature type="domain" description="C2H2-type" evidence="3">
    <location>
        <begin position="336"/>
        <end position="363"/>
    </location>
</feature>
<feature type="compositionally biased region" description="Polar residues" evidence="2">
    <location>
        <begin position="234"/>
        <end position="249"/>
    </location>
</feature>
<feature type="compositionally biased region" description="Low complexity" evidence="2">
    <location>
        <begin position="15"/>
        <end position="26"/>
    </location>
</feature>
<dbReference type="GO" id="GO:0008270">
    <property type="term" value="F:zinc ion binding"/>
    <property type="evidence" value="ECO:0007669"/>
    <property type="project" value="UniProtKB-KW"/>
</dbReference>
<dbReference type="InterPro" id="IPR013087">
    <property type="entry name" value="Znf_C2H2_type"/>
</dbReference>
<protein>
    <recommendedName>
        <fullName evidence="3">C2H2-type domain-containing protein</fullName>
    </recommendedName>
</protein>